<protein>
    <recommendedName>
        <fullName evidence="4">PpiC domain-containing protein</fullName>
    </recommendedName>
</protein>
<dbReference type="AlphaFoldDB" id="K2IEE2"/>
<dbReference type="RefSeq" id="WP_008486345.1">
    <property type="nucleotide sequence ID" value="NZ_AMRI01000031.1"/>
</dbReference>
<evidence type="ECO:0000313" key="2">
    <source>
        <dbReference type="EMBL" id="EKE68416.1"/>
    </source>
</evidence>
<sequence length="334" mass="36853">MRCSVNLLSALALMLGGPSWAACPTPDLLARLALMSKLPEPTVAAQLADDALLGPYARAHYPGAVHQASRVGSSHQRQVDEQWLSLVSPFIGEAAKAARQAAKFDGALLRLGSRQWQPADLDGLNLQQRLALQQGDKALLEALLWQQATLALAPTWLANQGWDKDKVACARALVENRLDRVWLMQHLGLSDDPHQESPVLRQLAKEVTADQIALYYRRHQDDFRQLAAVDARFFEGETQDSLVSLSPEPQRLARQDAQGDVLRTLAFVTPAKGRSAVIRLPSGRFGQVEVLARHYQSLAADSESVAFTARQAIAREKAKANWQALLQQLRREAK</sequence>
<evidence type="ECO:0000256" key="1">
    <source>
        <dbReference type="SAM" id="SignalP"/>
    </source>
</evidence>
<dbReference type="OrthoDB" id="9812372at2"/>
<keyword evidence="3" id="KW-1185">Reference proteome</keyword>
<comment type="caution">
    <text evidence="2">The sequence shown here is derived from an EMBL/GenBank/DDBJ whole genome shotgun (WGS) entry which is preliminary data.</text>
</comment>
<feature type="chain" id="PRO_5003858812" description="PpiC domain-containing protein" evidence="1">
    <location>
        <begin position="22"/>
        <end position="334"/>
    </location>
</feature>
<reference evidence="2 3" key="1">
    <citation type="journal article" date="2012" name="J. Bacteriol.">
        <title>Genome Sequence of Gallaecimonas xiamenensis Type Strain 3-C-1.</title>
        <authorList>
            <person name="Lai Q."/>
            <person name="Wang L."/>
            <person name="Wang W."/>
            <person name="Shao Z."/>
        </authorList>
    </citation>
    <scope>NUCLEOTIDE SEQUENCE [LARGE SCALE GENOMIC DNA]</scope>
    <source>
        <strain evidence="2 3">3-C-1</strain>
    </source>
</reference>
<keyword evidence="1" id="KW-0732">Signal</keyword>
<dbReference type="EMBL" id="AMRI01000031">
    <property type="protein sequence ID" value="EKE68416.1"/>
    <property type="molecule type" value="Genomic_DNA"/>
</dbReference>
<gene>
    <name evidence="2" type="ORF">B3C1_17002</name>
</gene>
<dbReference type="PROSITE" id="PS51257">
    <property type="entry name" value="PROKAR_LIPOPROTEIN"/>
    <property type="match status" value="1"/>
</dbReference>
<dbReference type="STRING" id="745411.B3C1_17002"/>
<dbReference type="Proteomes" id="UP000006755">
    <property type="component" value="Unassembled WGS sequence"/>
</dbReference>
<evidence type="ECO:0000313" key="3">
    <source>
        <dbReference type="Proteomes" id="UP000006755"/>
    </source>
</evidence>
<accession>K2IEE2</accession>
<organism evidence="2 3">
    <name type="scientific">Gallaecimonas xiamenensis 3-C-1</name>
    <dbReference type="NCBI Taxonomy" id="745411"/>
    <lineage>
        <taxon>Bacteria</taxon>
        <taxon>Pseudomonadati</taxon>
        <taxon>Pseudomonadota</taxon>
        <taxon>Gammaproteobacteria</taxon>
        <taxon>Enterobacterales</taxon>
        <taxon>Gallaecimonadaceae</taxon>
        <taxon>Gallaecimonas</taxon>
    </lineage>
</organism>
<name>K2IEE2_9GAMM</name>
<dbReference type="eggNOG" id="COG0760">
    <property type="taxonomic scope" value="Bacteria"/>
</dbReference>
<proteinExistence type="predicted"/>
<evidence type="ECO:0008006" key="4">
    <source>
        <dbReference type="Google" id="ProtNLM"/>
    </source>
</evidence>
<feature type="signal peptide" evidence="1">
    <location>
        <begin position="1"/>
        <end position="21"/>
    </location>
</feature>